<evidence type="ECO:0000256" key="1">
    <source>
        <dbReference type="SAM" id="MobiDB-lite"/>
    </source>
</evidence>
<name>A0ABM1V3V3_SOLPN</name>
<dbReference type="RefSeq" id="XP_027770421.1">
    <property type="nucleotide sequence ID" value="XM_027914620.1"/>
</dbReference>
<dbReference type="GeneID" id="114076108"/>
<evidence type="ECO:0000313" key="3">
    <source>
        <dbReference type="RefSeq" id="XP_027770421.1"/>
    </source>
</evidence>
<dbReference type="Proteomes" id="UP000694930">
    <property type="component" value="Chromosome 2"/>
</dbReference>
<keyword evidence="2" id="KW-1185">Reference proteome</keyword>
<accession>A0ABM1V3V3</accession>
<reference evidence="3" key="2">
    <citation type="submission" date="2025-08" db="UniProtKB">
        <authorList>
            <consortium name="RefSeq"/>
        </authorList>
    </citation>
    <scope>IDENTIFICATION</scope>
</reference>
<protein>
    <submittedName>
        <fullName evidence="3">Uncharacterized protein LOC114076108</fullName>
    </submittedName>
</protein>
<feature type="region of interest" description="Disordered" evidence="1">
    <location>
        <begin position="108"/>
        <end position="134"/>
    </location>
</feature>
<proteinExistence type="predicted"/>
<organism evidence="2 3">
    <name type="scientific">Solanum pennellii</name>
    <name type="common">Tomato</name>
    <name type="synonym">Lycopersicon pennellii</name>
    <dbReference type="NCBI Taxonomy" id="28526"/>
    <lineage>
        <taxon>Eukaryota</taxon>
        <taxon>Viridiplantae</taxon>
        <taxon>Streptophyta</taxon>
        <taxon>Embryophyta</taxon>
        <taxon>Tracheophyta</taxon>
        <taxon>Spermatophyta</taxon>
        <taxon>Magnoliopsida</taxon>
        <taxon>eudicotyledons</taxon>
        <taxon>Gunneridae</taxon>
        <taxon>Pentapetalae</taxon>
        <taxon>asterids</taxon>
        <taxon>lamiids</taxon>
        <taxon>Solanales</taxon>
        <taxon>Solanaceae</taxon>
        <taxon>Solanoideae</taxon>
        <taxon>Solaneae</taxon>
        <taxon>Solanum</taxon>
        <taxon>Solanum subgen. Lycopersicon</taxon>
    </lineage>
</organism>
<sequence length="134" mass="14886">MARPKGKTSTNRSDEQEIDLNHTLGGIYNIGNPDGILVPQSFSQIIASVANNSAFPQAIEIIRSEMNNNSKDRGDMREIYEEKATNPTFVLESNRESDIKFNTEKGNSILLPESNGEKPSNKITNFDEVLDKGK</sequence>
<gene>
    <name evidence="3" type="primary">LOC114076108</name>
</gene>
<reference evidence="2" key="1">
    <citation type="journal article" date="2014" name="Nat. Genet.">
        <title>The genome of the stress-tolerant wild tomato species Solanum pennellii.</title>
        <authorList>
            <person name="Bolger A."/>
            <person name="Scossa F."/>
            <person name="Bolger M.E."/>
            <person name="Lanz C."/>
            <person name="Maumus F."/>
            <person name="Tohge T."/>
            <person name="Quesneville H."/>
            <person name="Alseekh S."/>
            <person name="Sorensen I."/>
            <person name="Lichtenstein G."/>
            <person name="Fich E.A."/>
            <person name="Conte M."/>
            <person name="Keller H."/>
            <person name="Schneeberger K."/>
            <person name="Schwacke R."/>
            <person name="Ofner I."/>
            <person name="Vrebalov J."/>
            <person name="Xu Y."/>
            <person name="Osorio S."/>
            <person name="Aflitos S.A."/>
            <person name="Schijlen E."/>
            <person name="Jimenez-Gomez J.M."/>
            <person name="Ryngajllo M."/>
            <person name="Kimura S."/>
            <person name="Kumar R."/>
            <person name="Koenig D."/>
            <person name="Headland L.R."/>
            <person name="Maloof J.N."/>
            <person name="Sinha N."/>
            <person name="van Ham R.C."/>
            <person name="Lankhorst R.K."/>
            <person name="Mao L."/>
            <person name="Vogel A."/>
            <person name="Arsova B."/>
            <person name="Panstruga R."/>
            <person name="Fei Z."/>
            <person name="Rose J.K."/>
            <person name="Zamir D."/>
            <person name="Carrari F."/>
            <person name="Giovannoni J.J."/>
            <person name="Weigel D."/>
            <person name="Usadel B."/>
            <person name="Fernie A.R."/>
        </authorList>
    </citation>
    <scope>NUCLEOTIDE SEQUENCE [LARGE SCALE GENOMIC DNA]</scope>
    <source>
        <strain evidence="2">cv. LA0716</strain>
    </source>
</reference>
<evidence type="ECO:0000313" key="2">
    <source>
        <dbReference type="Proteomes" id="UP000694930"/>
    </source>
</evidence>